<keyword evidence="6" id="KW-1003">Cell membrane</keyword>
<evidence type="ECO:0000313" key="8">
    <source>
        <dbReference type="EMBL" id="TDS77365.1"/>
    </source>
</evidence>
<comment type="caution">
    <text evidence="8">The sequence shown here is derived from an EMBL/GenBank/DDBJ whole genome shotgun (WGS) entry which is preliminary data.</text>
</comment>
<dbReference type="Proteomes" id="UP000295344">
    <property type="component" value="Unassembled WGS sequence"/>
</dbReference>
<sequence length="287" mass="31234">MGQFSRILKALVADGRWHRYLALAIAFAIGCALLSWWQFSRRADTAEANALITANASAGPVPLDDLLPSRTAYRASLQWRTVEVRGQYLTDDQLLVRNRVDPNGNPGFEVLTPFRLEDGDVFVLDRGWVSIGTKQDRPDLVPAPPTGTVTVLARLQADEGPLPGRTAPTGEIPSIDLKQVAHDVGAPTYTGAYGQVRSESPAVATTPERIEPQPADTGVDEGTHLSYAIQWIIFALLGFVALGWSIRRDLLDAGDEVVTAAEERAVARRARRAPSDEAVEDELTDAR</sequence>
<evidence type="ECO:0000256" key="4">
    <source>
        <dbReference type="ARBA" id="ARBA00022989"/>
    </source>
</evidence>
<dbReference type="PANTHER" id="PTHR23427">
    <property type="entry name" value="SURFEIT LOCUS PROTEIN"/>
    <property type="match status" value="1"/>
</dbReference>
<keyword evidence="9" id="KW-1185">Reference proteome</keyword>
<accession>A0A4R7FLR8</accession>
<organism evidence="8 9">
    <name type="scientific">Amnibacterium kyonggiense</name>
    <dbReference type="NCBI Taxonomy" id="595671"/>
    <lineage>
        <taxon>Bacteria</taxon>
        <taxon>Bacillati</taxon>
        <taxon>Actinomycetota</taxon>
        <taxon>Actinomycetes</taxon>
        <taxon>Micrococcales</taxon>
        <taxon>Microbacteriaceae</taxon>
        <taxon>Amnibacterium</taxon>
    </lineage>
</organism>
<evidence type="ECO:0000313" key="9">
    <source>
        <dbReference type="Proteomes" id="UP000295344"/>
    </source>
</evidence>
<feature type="region of interest" description="Disordered" evidence="7">
    <location>
        <begin position="190"/>
        <end position="218"/>
    </location>
</feature>
<feature type="region of interest" description="Disordered" evidence="7">
    <location>
        <begin position="266"/>
        <end position="287"/>
    </location>
</feature>
<proteinExistence type="inferred from homology"/>
<evidence type="ECO:0000256" key="6">
    <source>
        <dbReference type="RuleBase" id="RU363076"/>
    </source>
</evidence>
<dbReference type="AlphaFoldDB" id="A0A4R7FLR8"/>
<dbReference type="PANTHER" id="PTHR23427:SF2">
    <property type="entry name" value="SURFEIT LOCUS PROTEIN 1"/>
    <property type="match status" value="1"/>
</dbReference>
<dbReference type="Pfam" id="PF02104">
    <property type="entry name" value="SURF1"/>
    <property type="match status" value="1"/>
</dbReference>
<evidence type="ECO:0000256" key="5">
    <source>
        <dbReference type="ARBA" id="ARBA00023136"/>
    </source>
</evidence>
<feature type="transmembrane region" description="Helical" evidence="6">
    <location>
        <begin position="20"/>
        <end position="39"/>
    </location>
</feature>
<name>A0A4R7FLR8_9MICO</name>
<comment type="subcellular location">
    <subcellularLocation>
        <location evidence="6">Cell membrane</location>
        <topology evidence="6">Multi-pass membrane protein</topology>
    </subcellularLocation>
    <subcellularLocation>
        <location evidence="1">Membrane</location>
    </subcellularLocation>
</comment>
<keyword evidence="5 6" id="KW-0472">Membrane</keyword>
<dbReference type="InterPro" id="IPR002994">
    <property type="entry name" value="Surf1/Shy1"/>
</dbReference>
<dbReference type="InterPro" id="IPR045214">
    <property type="entry name" value="Surf1/Surf4"/>
</dbReference>
<comment type="similarity">
    <text evidence="2 6">Belongs to the SURF1 family.</text>
</comment>
<feature type="transmembrane region" description="Helical" evidence="6">
    <location>
        <begin position="227"/>
        <end position="246"/>
    </location>
</feature>
<dbReference type="PROSITE" id="PS51257">
    <property type="entry name" value="PROKAR_LIPOPROTEIN"/>
    <property type="match status" value="1"/>
</dbReference>
<dbReference type="EMBL" id="SOAM01000002">
    <property type="protein sequence ID" value="TDS77365.1"/>
    <property type="molecule type" value="Genomic_DNA"/>
</dbReference>
<feature type="compositionally biased region" description="Acidic residues" evidence="7">
    <location>
        <begin position="277"/>
        <end position="287"/>
    </location>
</feature>
<evidence type="ECO:0000256" key="3">
    <source>
        <dbReference type="ARBA" id="ARBA00022692"/>
    </source>
</evidence>
<keyword evidence="4 6" id="KW-1133">Transmembrane helix</keyword>
<reference evidence="8 9" key="1">
    <citation type="submission" date="2019-03" db="EMBL/GenBank/DDBJ databases">
        <title>Genomic Encyclopedia of Archaeal and Bacterial Type Strains, Phase II (KMG-II): from individual species to whole genera.</title>
        <authorList>
            <person name="Goeker M."/>
        </authorList>
    </citation>
    <scope>NUCLEOTIDE SEQUENCE [LARGE SCALE GENOMIC DNA]</scope>
    <source>
        <strain evidence="8 9">DSM 24782</strain>
    </source>
</reference>
<dbReference type="CDD" id="cd06662">
    <property type="entry name" value="SURF1"/>
    <property type="match status" value="1"/>
</dbReference>
<evidence type="ECO:0000256" key="1">
    <source>
        <dbReference type="ARBA" id="ARBA00004370"/>
    </source>
</evidence>
<gene>
    <name evidence="8" type="ORF">CLV52_2309</name>
</gene>
<evidence type="ECO:0000256" key="2">
    <source>
        <dbReference type="ARBA" id="ARBA00007165"/>
    </source>
</evidence>
<dbReference type="PROSITE" id="PS50895">
    <property type="entry name" value="SURF1"/>
    <property type="match status" value="1"/>
</dbReference>
<dbReference type="GO" id="GO:0005886">
    <property type="term" value="C:plasma membrane"/>
    <property type="evidence" value="ECO:0007669"/>
    <property type="project" value="UniProtKB-SubCell"/>
</dbReference>
<dbReference type="RefSeq" id="WP_246018089.1">
    <property type="nucleotide sequence ID" value="NZ_BAAARP010000002.1"/>
</dbReference>
<keyword evidence="3 6" id="KW-0812">Transmembrane</keyword>
<protein>
    <recommendedName>
        <fullName evidence="6">SURF1-like protein</fullName>
    </recommendedName>
</protein>
<evidence type="ECO:0000256" key="7">
    <source>
        <dbReference type="SAM" id="MobiDB-lite"/>
    </source>
</evidence>